<protein>
    <recommendedName>
        <fullName evidence="3">HAT C-terminal dimerisation domain-containing protein</fullName>
    </recommendedName>
</protein>
<evidence type="ECO:0000313" key="2">
    <source>
        <dbReference type="EMBL" id="ETV78796.1"/>
    </source>
</evidence>
<dbReference type="EMBL" id="KI913129">
    <property type="protein sequence ID" value="ETV78796.1"/>
    <property type="molecule type" value="Genomic_DNA"/>
</dbReference>
<feature type="chain" id="PRO_5004841143" description="HAT C-terminal dimerisation domain-containing protein" evidence="1">
    <location>
        <begin position="18"/>
        <end position="218"/>
    </location>
</feature>
<accession>W4GHM7</accession>
<evidence type="ECO:0008006" key="3">
    <source>
        <dbReference type="Google" id="ProtNLM"/>
    </source>
</evidence>
<evidence type="ECO:0000256" key="1">
    <source>
        <dbReference type="SAM" id="SignalP"/>
    </source>
</evidence>
<organism evidence="2">
    <name type="scientific">Aphanomyces astaci</name>
    <name type="common">Crayfish plague agent</name>
    <dbReference type="NCBI Taxonomy" id="112090"/>
    <lineage>
        <taxon>Eukaryota</taxon>
        <taxon>Sar</taxon>
        <taxon>Stramenopiles</taxon>
        <taxon>Oomycota</taxon>
        <taxon>Saprolegniomycetes</taxon>
        <taxon>Saprolegniales</taxon>
        <taxon>Verrucalvaceae</taxon>
        <taxon>Aphanomyces</taxon>
    </lineage>
</organism>
<dbReference type="AlphaFoldDB" id="W4GHM7"/>
<keyword evidence="1" id="KW-0732">Signal</keyword>
<feature type="signal peptide" evidence="1">
    <location>
        <begin position="1"/>
        <end position="17"/>
    </location>
</feature>
<name>W4GHM7_APHAT</name>
<gene>
    <name evidence="2" type="ORF">H257_07626</name>
</gene>
<sequence>MTWLCSSLSFFSVSIHASFLYPERCIQNGTGYTNLTSYIEREHPEYQNYDATAPISEHNLFMPLFSHSVRNVYGWLAWITSSLLRFKFCENDMARRYSNIGPIRNKTLMKWMHQMCRWLEAKLKNTLPKSFAMSMAARGLNRRKLLQARSNYLDCHFLRPTSNVCERLFSVTKWAMTDRHRSVLPSNLEEQLLIHCNSFLWGSEDSRASWRVKLMSRV</sequence>
<dbReference type="VEuPathDB" id="FungiDB:H257_07626"/>
<dbReference type="GeneID" id="20809622"/>
<dbReference type="PANTHER" id="PTHR40866:SF1">
    <property type="entry name" value="BED-TYPE DOMAIN-CONTAINING PROTEIN"/>
    <property type="match status" value="1"/>
</dbReference>
<dbReference type="RefSeq" id="XP_009831515.1">
    <property type="nucleotide sequence ID" value="XM_009833213.1"/>
</dbReference>
<dbReference type="PANTHER" id="PTHR40866">
    <property type="entry name" value="BED-TYPE DOMAIN-CONTAINING PROTEIN"/>
    <property type="match status" value="1"/>
</dbReference>
<proteinExistence type="predicted"/>
<reference evidence="2" key="1">
    <citation type="submission" date="2013-12" db="EMBL/GenBank/DDBJ databases">
        <title>The Genome Sequence of Aphanomyces astaci APO3.</title>
        <authorList>
            <consortium name="The Broad Institute Genomics Platform"/>
            <person name="Russ C."/>
            <person name="Tyler B."/>
            <person name="van West P."/>
            <person name="Dieguez-Uribeondo J."/>
            <person name="Young S.K."/>
            <person name="Zeng Q."/>
            <person name="Gargeya S."/>
            <person name="Fitzgerald M."/>
            <person name="Abouelleil A."/>
            <person name="Alvarado L."/>
            <person name="Chapman S.B."/>
            <person name="Gainer-Dewar J."/>
            <person name="Goldberg J."/>
            <person name="Griggs A."/>
            <person name="Gujja S."/>
            <person name="Hansen M."/>
            <person name="Howarth C."/>
            <person name="Imamovic A."/>
            <person name="Ireland A."/>
            <person name="Larimer J."/>
            <person name="McCowan C."/>
            <person name="Murphy C."/>
            <person name="Pearson M."/>
            <person name="Poon T.W."/>
            <person name="Priest M."/>
            <person name="Roberts A."/>
            <person name="Saif S."/>
            <person name="Shea T."/>
            <person name="Sykes S."/>
            <person name="Wortman J."/>
            <person name="Nusbaum C."/>
            <person name="Birren B."/>
        </authorList>
    </citation>
    <scope>NUCLEOTIDE SEQUENCE [LARGE SCALE GENOMIC DNA]</scope>
    <source>
        <strain evidence="2">APO3</strain>
    </source>
</reference>